<feature type="region of interest" description="Disordered" evidence="1">
    <location>
        <begin position="283"/>
        <end position="378"/>
    </location>
</feature>
<evidence type="ECO:0000313" key="3">
    <source>
        <dbReference type="RefSeq" id="XP_070310949.1"/>
    </source>
</evidence>
<gene>
    <name evidence="3" type="primary">H1-7</name>
</gene>
<evidence type="ECO:0000313" key="2">
    <source>
        <dbReference type="Proteomes" id="UP001652640"/>
    </source>
</evidence>
<sequence length="378" mass="42688">MEEACVQCRTQGDFINFTDYRCKETWYLYLKDLKATESWQKDPGTTWELVDKISGSISDLMYWKLYFMNEKDPLPLGSAAIVTGPAFVTWPAAAVLLANTWVSEVQSQWPRRSGSGAMAEGAETMDESQGPEVKTQQPTERVLVGPLRRGSRSVLEVSQLLLRAIAGHKRLTLAALKKEFGNAGYEVRRKCGRLLGEGSRSEGKGLLLRVSGSEAAGCFRIWKVPKPKRKPGRPRLEEGVRSPKTPLRAWNLRRRRRRRRHSACCTVARKVWRGRSRADLRKVRSRAKHLVSSRTKEKGRAKKEDIRPRSRNEKRPSSKAREEKKQDPEKPVKRTIQRPTSAKTDQTSLGQAKTYDSRATRTKTSAKAQGARSATGSP</sequence>
<dbReference type="RefSeq" id="XP_070310949.1">
    <property type="nucleotide sequence ID" value="XM_070454848.1"/>
</dbReference>
<feature type="region of interest" description="Disordered" evidence="1">
    <location>
        <begin position="112"/>
        <end position="137"/>
    </location>
</feature>
<feature type="compositionally biased region" description="Polar residues" evidence="1">
    <location>
        <begin position="362"/>
        <end position="378"/>
    </location>
</feature>
<organism evidence="2 3">
    <name type="scientific">Odocoileus virginianus</name>
    <name type="common">White-tailed deer</name>
    <dbReference type="NCBI Taxonomy" id="9874"/>
    <lineage>
        <taxon>Eukaryota</taxon>
        <taxon>Metazoa</taxon>
        <taxon>Chordata</taxon>
        <taxon>Craniata</taxon>
        <taxon>Vertebrata</taxon>
        <taxon>Euteleostomi</taxon>
        <taxon>Mammalia</taxon>
        <taxon>Eutheria</taxon>
        <taxon>Laurasiatheria</taxon>
        <taxon>Artiodactyla</taxon>
        <taxon>Ruminantia</taxon>
        <taxon>Pecora</taxon>
        <taxon>Cervidae</taxon>
        <taxon>Odocoileinae</taxon>
        <taxon>Odocoileus</taxon>
    </lineage>
</organism>
<reference evidence="3" key="2">
    <citation type="submission" date="2025-08" db="UniProtKB">
        <authorList>
            <consortium name="RefSeq"/>
        </authorList>
    </citation>
    <scope>IDENTIFICATION</scope>
    <source>
        <tissue evidence="3">Tongue muscle</tissue>
    </source>
</reference>
<reference evidence="2" key="1">
    <citation type="journal article" date="2022" name="J. Hered.">
        <title>A De Novo Chromosome-Level Genome Assembly of the White-Tailed Deer, Odocoileus Virginianus.</title>
        <authorList>
            <person name="London E.W."/>
            <person name="Roca A.L."/>
            <person name="Novakofski J.E."/>
            <person name="Mateus-Pinilla N.E."/>
        </authorList>
    </citation>
    <scope>NUCLEOTIDE SEQUENCE [LARGE SCALE GENOMIC DNA]</scope>
</reference>
<name>A0ABM4H5V8_ODOVR</name>
<proteinExistence type="predicted"/>
<keyword evidence="2" id="KW-1185">Reference proteome</keyword>
<feature type="compositionally biased region" description="Polar residues" evidence="1">
    <location>
        <begin position="337"/>
        <end position="351"/>
    </location>
</feature>
<accession>A0ABM4H5V8</accession>
<evidence type="ECO:0000256" key="1">
    <source>
        <dbReference type="SAM" id="MobiDB-lite"/>
    </source>
</evidence>
<feature type="compositionally biased region" description="Basic and acidic residues" evidence="1">
    <location>
        <begin position="294"/>
        <end position="332"/>
    </location>
</feature>
<dbReference type="GeneID" id="110146783"/>
<feature type="compositionally biased region" description="Basic residues" evidence="1">
    <location>
        <begin position="283"/>
        <end position="293"/>
    </location>
</feature>
<protein>
    <submittedName>
        <fullName evidence="3">Testis-specific H1 histone</fullName>
    </submittedName>
</protein>
<dbReference type="Proteomes" id="UP001652640">
    <property type="component" value="Chromosome 24"/>
</dbReference>